<organism evidence="4 5">
    <name type="scientific">Vibrio ishigakensis</name>
    <dbReference type="NCBI Taxonomy" id="1481914"/>
    <lineage>
        <taxon>Bacteria</taxon>
        <taxon>Pseudomonadati</taxon>
        <taxon>Pseudomonadota</taxon>
        <taxon>Gammaproteobacteria</taxon>
        <taxon>Vibrionales</taxon>
        <taxon>Vibrionaceae</taxon>
        <taxon>Vibrio</taxon>
    </lineage>
</organism>
<dbReference type="GO" id="GO:0008982">
    <property type="term" value="F:protein-N(PI)-phosphohistidine-sugar phosphotransferase activity"/>
    <property type="evidence" value="ECO:0007669"/>
    <property type="project" value="InterPro"/>
</dbReference>
<protein>
    <submittedName>
        <fullName evidence="4">Ascorbate-specific PTS system</fullName>
    </submittedName>
</protein>
<dbReference type="STRING" id="1481914.JCM19241_1832"/>
<proteinExistence type="predicted"/>
<evidence type="ECO:0000313" key="4">
    <source>
        <dbReference type="EMBL" id="GAM77362.1"/>
    </source>
</evidence>
<feature type="domain" description="PTS EIIB type-2" evidence="3">
    <location>
        <begin position="12"/>
        <end position="108"/>
    </location>
</feature>
<evidence type="ECO:0000259" key="3">
    <source>
        <dbReference type="PROSITE" id="PS51099"/>
    </source>
</evidence>
<evidence type="ECO:0000256" key="1">
    <source>
        <dbReference type="ARBA" id="ARBA00022679"/>
    </source>
</evidence>
<dbReference type="Gene3D" id="3.40.50.2300">
    <property type="match status" value="1"/>
</dbReference>
<reference evidence="4 5" key="1">
    <citation type="submission" date="2015-01" db="EMBL/GenBank/DDBJ databases">
        <title>Vibrio sp. C94 JCM 19241 whole genome shotgun sequence.</title>
        <authorList>
            <person name="Sawabe T."/>
            <person name="Meirelles P."/>
            <person name="Feng G."/>
            <person name="Sayaka M."/>
            <person name="Hattori M."/>
            <person name="Ohkuma M."/>
        </authorList>
    </citation>
    <scope>NUCLEOTIDE SEQUENCE [LARGE SCALE GENOMIC DNA]</scope>
    <source>
        <strain evidence="5">JCM 19241</strain>
    </source>
</reference>
<dbReference type="PROSITE" id="PS51099">
    <property type="entry name" value="PTS_EIIB_TYPE_2"/>
    <property type="match status" value="1"/>
</dbReference>
<dbReference type="EMBL" id="BBSC01000008">
    <property type="protein sequence ID" value="GAM77362.1"/>
    <property type="molecule type" value="Genomic_DNA"/>
</dbReference>
<keyword evidence="2" id="KW-0598">Phosphotransferase system</keyword>
<dbReference type="InterPro" id="IPR013011">
    <property type="entry name" value="PTS_EIIB_2"/>
</dbReference>
<comment type="caution">
    <text evidence="4">The sequence shown here is derived from an EMBL/GenBank/DDBJ whole genome shotgun (WGS) entry which is preliminary data.</text>
</comment>
<evidence type="ECO:0000256" key="2">
    <source>
        <dbReference type="ARBA" id="ARBA00022683"/>
    </source>
</evidence>
<dbReference type="CDD" id="cd05563">
    <property type="entry name" value="PTS_IIB_ascorbate"/>
    <property type="match status" value="1"/>
</dbReference>
<dbReference type="Pfam" id="PF02302">
    <property type="entry name" value="PTS_IIB"/>
    <property type="match status" value="1"/>
</dbReference>
<name>A0A0B8QJX3_9VIBR</name>
<dbReference type="AlphaFoldDB" id="A0A0B8QJX3"/>
<dbReference type="SUPFAM" id="SSF52794">
    <property type="entry name" value="PTS system IIB component-like"/>
    <property type="match status" value="1"/>
</dbReference>
<evidence type="ECO:0000313" key="5">
    <source>
        <dbReference type="Proteomes" id="UP000031666"/>
    </source>
</evidence>
<keyword evidence="1" id="KW-0808">Transferase</keyword>
<gene>
    <name evidence="4" type="ORF">JCM19241_1832</name>
</gene>
<accession>A0A0B8QJX3</accession>
<sequence length="108" mass="11765">MTSGQAVEQKPVRILVCCGSGQGSSMMCSKKIKSYLDKQGIPSTTSNCAITDHKSRVDSFDIIVTSVALAEQVIELPEGKFKLGVKNMIMPKTFADDLVSIIKNNFHK</sequence>
<dbReference type="GO" id="GO:0009401">
    <property type="term" value="P:phosphoenolpyruvate-dependent sugar phosphotransferase system"/>
    <property type="evidence" value="ECO:0007669"/>
    <property type="project" value="UniProtKB-KW"/>
</dbReference>
<dbReference type="InterPro" id="IPR036095">
    <property type="entry name" value="PTS_EIIB-like_sf"/>
</dbReference>
<reference evidence="4 5" key="2">
    <citation type="submission" date="2015-01" db="EMBL/GenBank/DDBJ databases">
        <authorList>
            <consortium name="NBRP consortium"/>
            <person name="Sawabe T."/>
            <person name="Meirelles P."/>
            <person name="Feng G."/>
            <person name="Sayaka M."/>
            <person name="Hattori M."/>
            <person name="Ohkuma M."/>
        </authorList>
    </citation>
    <scope>NUCLEOTIDE SEQUENCE [LARGE SCALE GENOMIC DNA]</scope>
    <source>
        <strain evidence="5">JCM 19241</strain>
    </source>
</reference>
<dbReference type="InterPro" id="IPR003501">
    <property type="entry name" value="PTS_EIIB_2/3"/>
</dbReference>
<dbReference type="Proteomes" id="UP000031666">
    <property type="component" value="Unassembled WGS sequence"/>
</dbReference>